<protein>
    <submittedName>
        <fullName evidence="1">(thale cress) hypothetical protein</fullName>
    </submittedName>
</protein>
<evidence type="ECO:0000313" key="2">
    <source>
        <dbReference type="Proteomes" id="UP000516314"/>
    </source>
</evidence>
<evidence type="ECO:0000313" key="1">
    <source>
        <dbReference type="EMBL" id="CAD5324712.1"/>
    </source>
</evidence>
<organism evidence="1 2">
    <name type="scientific">Arabidopsis thaliana</name>
    <name type="common">Mouse-ear cress</name>
    <dbReference type="NCBI Taxonomy" id="3702"/>
    <lineage>
        <taxon>Eukaryota</taxon>
        <taxon>Viridiplantae</taxon>
        <taxon>Streptophyta</taxon>
        <taxon>Embryophyta</taxon>
        <taxon>Tracheophyta</taxon>
        <taxon>Spermatophyta</taxon>
        <taxon>Magnoliopsida</taxon>
        <taxon>eudicotyledons</taxon>
        <taxon>Gunneridae</taxon>
        <taxon>Pentapetalae</taxon>
        <taxon>rosids</taxon>
        <taxon>malvids</taxon>
        <taxon>Brassicales</taxon>
        <taxon>Brassicaceae</taxon>
        <taxon>Camelineae</taxon>
        <taxon>Arabidopsis</taxon>
    </lineage>
</organism>
<accession>A0A7G2EU96</accession>
<name>A0A7G2EU96_ARATH</name>
<sequence length="97" mass="10796">MIVGLNLLFDTLLSEQSFTFLALDWKIELRKLVRRAPGDTGCFDLFISSIIFTPLGFLSSSDLQNNLLSLSITDDSASEEEKAEESEELVVVVLLRA</sequence>
<gene>
    <name evidence="1" type="ORF">AT9943_LOCUS12594</name>
</gene>
<dbReference type="EMBL" id="LR881468">
    <property type="protein sequence ID" value="CAD5324712.1"/>
    <property type="molecule type" value="Genomic_DNA"/>
</dbReference>
<proteinExistence type="predicted"/>
<dbReference type="Proteomes" id="UP000516314">
    <property type="component" value="Chromosome 3"/>
</dbReference>
<dbReference type="AlphaFoldDB" id="A0A7G2EU96"/>
<reference evidence="1 2" key="1">
    <citation type="submission" date="2020-09" db="EMBL/GenBank/DDBJ databases">
        <authorList>
            <person name="Ashkenazy H."/>
        </authorList>
    </citation>
    <scope>NUCLEOTIDE SEQUENCE [LARGE SCALE GENOMIC DNA]</scope>
    <source>
        <strain evidence="2">cv. Cdm-0</strain>
    </source>
</reference>